<feature type="domain" description="RING-type" evidence="6">
    <location>
        <begin position="216"/>
        <end position="257"/>
    </location>
</feature>
<accession>C0PT72</accession>
<dbReference type="GO" id="GO:0006511">
    <property type="term" value="P:ubiquitin-dependent protein catabolic process"/>
    <property type="evidence" value="ECO:0007669"/>
    <property type="project" value="TreeGrafter"/>
</dbReference>
<evidence type="ECO:0000256" key="3">
    <source>
        <dbReference type="ARBA" id="ARBA00022833"/>
    </source>
</evidence>
<feature type="compositionally biased region" description="Polar residues" evidence="5">
    <location>
        <begin position="52"/>
        <end position="67"/>
    </location>
</feature>
<dbReference type="Pfam" id="PF13639">
    <property type="entry name" value="zf-RING_2"/>
    <property type="match status" value="1"/>
</dbReference>
<dbReference type="PANTHER" id="PTHR45931:SF3">
    <property type="entry name" value="RING ZINC FINGER-CONTAINING PROTEIN"/>
    <property type="match status" value="1"/>
</dbReference>
<evidence type="ECO:0000256" key="2">
    <source>
        <dbReference type="ARBA" id="ARBA00022771"/>
    </source>
</evidence>
<dbReference type="InterPro" id="IPR013083">
    <property type="entry name" value="Znf_RING/FYVE/PHD"/>
</dbReference>
<dbReference type="GO" id="GO:0061630">
    <property type="term" value="F:ubiquitin protein ligase activity"/>
    <property type="evidence" value="ECO:0007669"/>
    <property type="project" value="TreeGrafter"/>
</dbReference>
<keyword evidence="3" id="KW-0862">Zinc</keyword>
<evidence type="ECO:0000256" key="1">
    <source>
        <dbReference type="ARBA" id="ARBA00022723"/>
    </source>
</evidence>
<reference evidence="7" key="1">
    <citation type="submission" date="2009-02" db="EMBL/GenBank/DDBJ databases">
        <title>Full length sequence-verified cDNA sequences from Sitka spruce (Picea sitchensis).</title>
        <authorList>
            <person name="Reid K.E."/>
            <person name="Liao N."/>
            <person name="Ralph S."/>
            <person name="Kolosova N."/>
            <person name="Oddy C."/>
            <person name="Moore R."/>
            <person name="Mayo M."/>
            <person name="Wagner S."/>
            <person name="King J."/>
            <person name="Yanchuk A."/>
            <person name="Holt R."/>
            <person name="Jones S."/>
            <person name="Marra M."/>
            <person name="Ritland C.E."/>
            <person name="Ritland K."/>
            <person name="Bohlmann J."/>
        </authorList>
    </citation>
    <scope>NUCLEOTIDE SEQUENCE</scope>
    <source>
        <tissue evidence="7">Bark</tissue>
    </source>
</reference>
<feature type="region of interest" description="Disordered" evidence="5">
    <location>
        <begin position="52"/>
        <end position="87"/>
    </location>
</feature>
<proteinExistence type="evidence at transcript level"/>
<evidence type="ECO:0000259" key="6">
    <source>
        <dbReference type="PROSITE" id="PS50089"/>
    </source>
</evidence>
<sequence length="265" mass="30470">MAGQLPGVHECARRRRCHPRVSFDNLQLWGADRRSRRSSFYLYQDLSTRPASEYFQNPQAHSTTRSTEQTRAEKHQPGESGDLKGVAREARERLDEKLRAASLSNNKRRNSFWCRITQQVVTLINIYDPKHHGSNCLEEVWPSRIRDWLASDTSVTEVARRYAELHVTQNAHSSSTGLSKASIDLLERQTFTPKHKNICGKYSWKKLISTSTQEECPVCLESFQTSQVLIHLPCTHIFHSGCLVPWLNRHCHCPCCRTRISIKAS</sequence>
<dbReference type="GO" id="GO:0005634">
    <property type="term" value="C:nucleus"/>
    <property type="evidence" value="ECO:0007669"/>
    <property type="project" value="TreeGrafter"/>
</dbReference>
<dbReference type="CDD" id="cd16454">
    <property type="entry name" value="RING-H2_PA-TM-RING"/>
    <property type="match status" value="1"/>
</dbReference>
<dbReference type="InterPro" id="IPR051834">
    <property type="entry name" value="RING_finger_E3_ligase"/>
</dbReference>
<dbReference type="PROSITE" id="PS50089">
    <property type="entry name" value="ZF_RING_2"/>
    <property type="match status" value="1"/>
</dbReference>
<protein>
    <recommendedName>
        <fullName evidence="6">RING-type domain-containing protein</fullName>
    </recommendedName>
</protein>
<organism evidence="7">
    <name type="scientific">Picea sitchensis</name>
    <name type="common">Sitka spruce</name>
    <name type="synonym">Pinus sitchensis</name>
    <dbReference type="NCBI Taxonomy" id="3332"/>
    <lineage>
        <taxon>Eukaryota</taxon>
        <taxon>Viridiplantae</taxon>
        <taxon>Streptophyta</taxon>
        <taxon>Embryophyta</taxon>
        <taxon>Tracheophyta</taxon>
        <taxon>Spermatophyta</taxon>
        <taxon>Pinopsida</taxon>
        <taxon>Pinidae</taxon>
        <taxon>Conifers I</taxon>
        <taxon>Pinales</taxon>
        <taxon>Pinaceae</taxon>
        <taxon>Picea</taxon>
    </lineage>
</organism>
<name>C0PT72_PICSI</name>
<evidence type="ECO:0000313" key="7">
    <source>
        <dbReference type="EMBL" id="ACN41012.1"/>
    </source>
</evidence>
<keyword evidence="2 4" id="KW-0863">Zinc-finger</keyword>
<dbReference type="SMART" id="SM00184">
    <property type="entry name" value="RING"/>
    <property type="match status" value="1"/>
</dbReference>
<dbReference type="OMA" id="NCLEEVW"/>
<dbReference type="AlphaFoldDB" id="C0PT72"/>
<dbReference type="InterPro" id="IPR001841">
    <property type="entry name" value="Znf_RING"/>
</dbReference>
<evidence type="ECO:0000256" key="4">
    <source>
        <dbReference type="PROSITE-ProRule" id="PRU00175"/>
    </source>
</evidence>
<dbReference type="GO" id="GO:0008270">
    <property type="term" value="F:zinc ion binding"/>
    <property type="evidence" value="ECO:0007669"/>
    <property type="project" value="UniProtKB-KW"/>
</dbReference>
<dbReference type="Gene3D" id="3.30.40.10">
    <property type="entry name" value="Zinc/RING finger domain, C3HC4 (zinc finger)"/>
    <property type="match status" value="1"/>
</dbReference>
<evidence type="ECO:0000256" key="5">
    <source>
        <dbReference type="SAM" id="MobiDB-lite"/>
    </source>
</evidence>
<dbReference type="PANTHER" id="PTHR45931">
    <property type="entry name" value="SI:CH211-59O9.10"/>
    <property type="match status" value="1"/>
</dbReference>
<dbReference type="EMBL" id="BT071558">
    <property type="protein sequence ID" value="ACN41012.1"/>
    <property type="molecule type" value="mRNA"/>
</dbReference>
<dbReference type="SUPFAM" id="SSF57850">
    <property type="entry name" value="RING/U-box"/>
    <property type="match status" value="1"/>
</dbReference>
<keyword evidence="1" id="KW-0479">Metal-binding</keyword>
<feature type="compositionally biased region" description="Basic and acidic residues" evidence="5">
    <location>
        <begin position="68"/>
        <end position="87"/>
    </location>
</feature>